<reference evidence="2 3" key="1">
    <citation type="submission" date="2017-06" db="EMBL/GenBank/DDBJ databases">
        <authorList>
            <person name="Kim H.J."/>
            <person name="Triplett B.A."/>
        </authorList>
    </citation>
    <scope>NUCLEOTIDE SEQUENCE [LARGE SCALE GENOMIC DNA]</scope>
    <source>
        <strain evidence="2 3">594</strain>
    </source>
</reference>
<sequence>MGPSDRHDRLRRWQAASLLAAAPMASLSAADTAATAPLQAPPGQQRIASAALVERLHQRVLSGQSATATLEHWCAEHGLAEQARVRAVRVHAQDKPAPADVLQALGATQPGTALRYRRVQLVCGSRVLSEADNWYLPDHLSPAMNQVLDSTDEPFGRVVGPLGFQRQTLADQTFWPPRGEGDDGVVLEVRALLRDRQQQPFSYVIESYLQQALP</sequence>
<evidence type="ECO:0000313" key="3">
    <source>
        <dbReference type="Proteomes" id="UP000197090"/>
    </source>
</evidence>
<dbReference type="InterPro" id="IPR028978">
    <property type="entry name" value="Chorismate_lyase_/UTRA_dom_sf"/>
</dbReference>
<dbReference type="AlphaFoldDB" id="A0A246I4J2"/>
<dbReference type="EMBL" id="NIVX01000085">
    <property type="protein sequence ID" value="OWQ72624.1"/>
    <property type="molecule type" value="Genomic_DNA"/>
</dbReference>
<gene>
    <name evidence="2" type="ORF">CEE63_13865</name>
</gene>
<feature type="signal peptide" evidence="1">
    <location>
        <begin position="1"/>
        <end position="29"/>
    </location>
</feature>
<protein>
    <submittedName>
        <fullName evidence="2">Uncharacterized protein</fullName>
    </submittedName>
</protein>
<proteinExistence type="predicted"/>
<dbReference type="RefSeq" id="WP_088497340.1">
    <property type="nucleotide sequence ID" value="NZ_JAJNEH010000021.1"/>
</dbReference>
<dbReference type="Gene3D" id="3.40.1410.10">
    <property type="entry name" value="Chorismate lyase-like"/>
    <property type="match status" value="1"/>
</dbReference>
<organism evidence="2 3">
    <name type="scientific">Stenotrophomonas maltophilia</name>
    <name type="common">Pseudomonas maltophilia</name>
    <name type="synonym">Xanthomonas maltophilia</name>
    <dbReference type="NCBI Taxonomy" id="40324"/>
    <lineage>
        <taxon>Bacteria</taxon>
        <taxon>Pseudomonadati</taxon>
        <taxon>Pseudomonadota</taxon>
        <taxon>Gammaproteobacteria</taxon>
        <taxon>Lysobacterales</taxon>
        <taxon>Lysobacteraceae</taxon>
        <taxon>Stenotrophomonas</taxon>
        <taxon>Stenotrophomonas maltophilia group</taxon>
    </lineage>
</organism>
<keyword evidence="1" id="KW-0732">Signal</keyword>
<dbReference type="Proteomes" id="UP000197090">
    <property type="component" value="Unassembled WGS sequence"/>
</dbReference>
<dbReference type="SUPFAM" id="SSF64288">
    <property type="entry name" value="Chorismate lyase-like"/>
    <property type="match status" value="1"/>
</dbReference>
<name>A0A246I4J2_STEMA</name>
<evidence type="ECO:0000313" key="2">
    <source>
        <dbReference type="EMBL" id="OWQ72624.1"/>
    </source>
</evidence>
<feature type="chain" id="PRO_5030042072" evidence="1">
    <location>
        <begin position="30"/>
        <end position="214"/>
    </location>
</feature>
<comment type="caution">
    <text evidence="2">The sequence shown here is derived from an EMBL/GenBank/DDBJ whole genome shotgun (WGS) entry which is preliminary data.</text>
</comment>
<accession>A0A246I4J2</accession>
<evidence type="ECO:0000256" key="1">
    <source>
        <dbReference type="SAM" id="SignalP"/>
    </source>
</evidence>